<evidence type="ECO:0000313" key="13">
    <source>
        <dbReference type="EMBL" id="CAB4845875.1"/>
    </source>
</evidence>
<dbReference type="EMBL" id="CAFAAV010000025">
    <property type="protein sequence ID" value="CAB4807497.1"/>
    <property type="molecule type" value="Genomic_DNA"/>
</dbReference>
<dbReference type="Gene3D" id="1.10.287.110">
    <property type="entry name" value="DnaJ domain"/>
    <property type="match status" value="1"/>
</dbReference>
<protein>
    <submittedName>
        <fullName evidence="14">Unannotated protein</fullName>
    </submittedName>
</protein>
<dbReference type="PROSITE" id="PS51188">
    <property type="entry name" value="ZF_CR"/>
    <property type="match status" value="1"/>
</dbReference>
<evidence type="ECO:0000256" key="2">
    <source>
        <dbReference type="ARBA" id="ARBA00022723"/>
    </source>
</evidence>
<dbReference type="Pfam" id="PF00684">
    <property type="entry name" value="DnaJ_CXXCXGXG"/>
    <property type="match status" value="1"/>
</dbReference>
<dbReference type="GO" id="GO:0051082">
    <property type="term" value="F:unfolded protein binding"/>
    <property type="evidence" value="ECO:0007669"/>
    <property type="project" value="InterPro"/>
</dbReference>
<dbReference type="GO" id="GO:0009408">
    <property type="term" value="P:response to heat"/>
    <property type="evidence" value="ECO:0007669"/>
    <property type="project" value="InterPro"/>
</dbReference>
<dbReference type="PRINTS" id="PR00625">
    <property type="entry name" value="JDOMAIN"/>
</dbReference>
<dbReference type="PANTHER" id="PTHR43096:SF54">
    <property type="entry name" value="CHAPERONE PROTEIN DNAJ 1"/>
    <property type="match status" value="1"/>
</dbReference>
<dbReference type="Pfam" id="PF00226">
    <property type="entry name" value="DnaJ"/>
    <property type="match status" value="1"/>
</dbReference>
<dbReference type="InterPro" id="IPR036410">
    <property type="entry name" value="HSP_DnaJ_Cys-rich_dom_sf"/>
</dbReference>
<name>A0A6J7HTE2_9ZZZZ</name>
<organism evidence="14">
    <name type="scientific">freshwater metagenome</name>
    <dbReference type="NCBI Taxonomy" id="449393"/>
    <lineage>
        <taxon>unclassified sequences</taxon>
        <taxon>metagenomes</taxon>
        <taxon>ecological metagenomes</taxon>
    </lineage>
</organism>
<dbReference type="GO" id="GO:0005524">
    <property type="term" value="F:ATP binding"/>
    <property type="evidence" value="ECO:0007669"/>
    <property type="project" value="InterPro"/>
</dbReference>
<keyword evidence="6" id="KW-0346">Stress response</keyword>
<dbReference type="GO" id="GO:0042026">
    <property type="term" value="P:protein refolding"/>
    <property type="evidence" value="ECO:0007669"/>
    <property type="project" value="TreeGrafter"/>
</dbReference>
<dbReference type="AlphaFoldDB" id="A0A6J7HTE2"/>
<gene>
    <name evidence="11" type="ORF">UFOPK2656_01970</name>
    <name evidence="12" type="ORF">UFOPK3099_00510</name>
    <name evidence="13" type="ORF">UFOPK3267_00023</name>
    <name evidence="14" type="ORF">UFOPK3651_00838</name>
    <name evidence="15" type="ORF">UFOPK3931_01755</name>
    <name evidence="10" type="ORF">UFOPK4189_00987</name>
</gene>
<dbReference type="InterPro" id="IPR002939">
    <property type="entry name" value="DnaJ_C"/>
</dbReference>
<evidence type="ECO:0000259" key="9">
    <source>
        <dbReference type="PROSITE" id="PS51188"/>
    </source>
</evidence>
<keyword evidence="5" id="KW-0862">Zinc</keyword>
<dbReference type="PANTHER" id="PTHR43096">
    <property type="entry name" value="DNAJ HOMOLOG 1, MITOCHONDRIAL-RELATED"/>
    <property type="match status" value="1"/>
</dbReference>
<dbReference type="EMBL" id="CAFBIY010000001">
    <property type="protein sequence ID" value="CAB4845875.1"/>
    <property type="molecule type" value="Genomic_DNA"/>
</dbReference>
<dbReference type="Pfam" id="PF01556">
    <property type="entry name" value="DnaJ_C"/>
    <property type="match status" value="1"/>
</dbReference>
<dbReference type="InterPro" id="IPR036869">
    <property type="entry name" value="J_dom_sf"/>
</dbReference>
<dbReference type="SUPFAM" id="SSF49493">
    <property type="entry name" value="HSP40/DnaJ peptide-binding domain"/>
    <property type="match status" value="2"/>
</dbReference>
<dbReference type="EMBL" id="CAEZYF010000012">
    <property type="protein sequence ID" value="CAB4729001.1"/>
    <property type="molecule type" value="Genomic_DNA"/>
</dbReference>
<dbReference type="CDD" id="cd06257">
    <property type="entry name" value="DnaJ"/>
    <property type="match status" value="1"/>
</dbReference>
<dbReference type="SUPFAM" id="SSF46565">
    <property type="entry name" value="Chaperone J-domain"/>
    <property type="match status" value="1"/>
</dbReference>
<dbReference type="CDD" id="cd10719">
    <property type="entry name" value="DnaJ_zf"/>
    <property type="match status" value="1"/>
</dbReference>
<evidence type="ECO:0000256" key="6">
    <source>
        <dbReference type="ARBA" id="ARBA00023016"/>
    </source>
</evidence>
<dbReference type="InterPro" id="IPR001623">
    <property type="entry name" value="DnaJ_domain"/>
</dbReference>
<feature type="domain" description="CR-type" evidence="9">
    <location>
        <begin position="148"/>
        <end position="226"/>
    </location>
</feature>
<dbReference type="NCBIfam" id="NF008035">
    <property type="entry name" value="PRK10767.1"/>
    <property type="match status" value="1"/>
</dbReference>
<dbReference type="SUPFAM" id="SSF57938">
    <property type="entry name" value="DnaJ/Hsp40 cysteine-rich domain"/>
    <property type="match status" value="1"/>
</dbReference>
<evidence type="ECO:0000313" key="10">
    <source>
        <dbReference type="EMBL" id="CAB4363206.1"/>
    </source>
</evidence>
<dbReference type="InterPro" id="IPR001305">
    <property type="entry name" value="HSP_DnaJ_Cys-rich_dom"/>
</dbReference>
<dbReference type="InterPro" id="IPR012724">
    <property type="entry name" value="DnaJ"/>
</dbReference>
<keyword evidence="7" id="KW-0143">Chaperone</keyword>
<dbReference type="SMART" id="SM00271">
    <property type="entry name" value="DnaJ"/>
    <property type="match status" value="1"/>
</dbReference>
<evidence type="ECO:0000256" key="5">
    <source>
        <dbReference type="ARBA" id="ARBA00022833"/>
    </source>
</evidence>
<proteinExistence type="inferred from homology"/>
<accession>A0A6J7HTE2</accession>
<keyword evidence="4" id="KW-0863">Zinc-finger</keyword>
<keyword evidence="2" id="KW-0479">Metal-binding</keyword>
<dbReference type="EMBL" id="CAESGF010000004">
    <property type="protein sequence ID" value="CAB4363206.1"/>
    <property type="molecule type" value="Genomic_DNA"/>
</dbReference>
<dbReference type="GO" id="GO:0005737">
    <property type="term" value="C:cytoplasm"/>
    <property type="evidence" value="ECO:0007669"/>
    <property type="project" value="TreeGrafter"/>
</dbReference>
<evidence type="ECO:0000256" key="3">
    <source>
        <dbReference type="ARBA" id="ARBA00022737"/>
    </source>
</evidence>
<dbReference type="FunFam" id="2.60.260.20:FF:000013">
    <property type="entry name" value="DnaJ subfamily B member 11"/>
    <property type="match status" value="1"/>
</dbReference>
<dbReference type="GO" id="GO:0031072">
    <property type="term" value="F:heat shock protein binding"/>
    <property type="evidence" value="ECO:0007669"/>
    <property type="project" value="InterPro"/>
</dbReference>
<dbReference type="GO" id="GO:0008270">
    <property type="term" value="F:zinc ion binding"/>
    <property type="evidence" value="ECO:0007669"/>
    <property type="project" value="UniProtKB-KW"/>
</dbReference>
<evidence type="ECO:0000313" key="15">
    <source>
        <dbReference type="EMBL" id="CAB4995330.1"/>
    </source>
</evidence>
<dbReference type="CDD" id="cd10747">
    <property type="entry name" value="DnaJ_C"/>
    <property type="match status" value="1"/>
</dbReference>
<reference evidence="14" key="1">
    <citation type="submission" date="2020-05" db="EMBL/GenBank/DDBJ databases">
        <authorList>
            <person name="Chiriac C."/>
            <person name="Salcher M."/>
            <person name="Ghai R."/>
            <person name="Kavagutti S V."/>
        </authorList>
    </citation>
    <scope>NUCLEOTIDE SEQUENCE</scope>
</reference>
<dbReference type="HAMAP" id="MF_01152">
    <property type="entry name" value="DnaJ"/>
    <property type="match status" value="1"/>
</dbReference>
<dbReference type="Gene3D" id="2.60.260.20">
    <property type="entry name" value="Urease metallochaperone UreE, N-terminal domain"/>
    <property type="match status" value="2"/>
</dbReference>
<evidence type="ECO:0000313" key="12">
    <source>
        <dbReference type="EMBL" id="CAB4807497.1"/>
    </source>
</evidence>
<dbReference type="FunFam" id="2.10.230.10:FF:000002">
    <property type="entry name" value="Molecular chaperone DnaJ"/>
    <property type="match status" value="1"/>
</dbReference>
<keyword evidence="1" id="KW-0963">Cytoplasm</keyword>
<feature type="domain" description="J" evidence="8">
    <location>
        <begin position="11"/>
        <end position="76"/>
    </location>
</feature>
<keyword evidence="3" id="KW-0677">Repeat</keyword>
<evidence type="ECO:0000256" key="4">
    <source>
        <dbReference type="ARBA" id="ARBA00022771"/>
    </source>
</evidence>
<evidence type="ECO:0000313" key="14">
    <source>
        <dbReference type="EMBL" id="CAB4920773.1"/>
    </source>
</evidence>
<sequence length="375" mass="39288">MAAQREWFEKDYYKILGVANDADPKAITKAYRKLARESHPDTHPGDNKAEERFKEVSAAYDVVGDETKRREYDEVRRVGPMGGVGGPGAGGPGGFNFNVGSDGMGDLLGQMFGRGGRGGRGPSASAGPQRGADVEATLTLEFADAAKGLTTTLHLTSDAQCSTCDGSGAKPGTVPRTCSQCGGRGAVDDNQGFFSFSQPCRVCGGGGVIIDQPCTTCRGSRVEHRPREVQARIPAGVSDRQKIRLRGRGAPGRHGGPAGDLIVECHVSPHPLFARNGHDLTTRVAITFAEAALGGEIDVPTLDGPLVTLRLRPGTQSGSRHRVKGKGLVTTKGAGDLIVTTDVHVPTVLTADQRAAIEALAAATTVSPRDEMRGV</sequence>
<dbReference type="EMBL" id="CAFBMT010000004">
    <property type="protein sequence ID" value="CAB4920773.1"/>
    <property type="molecule type" value="Genomic_DNA"/>
</dbReference>
<dbReference type="InterPro" id="IPR008971">
    <property type="entry name" value="HSP40/DnaJ_pept-bd"/>
</dbReference>
<evidence type="ECO:0000256" key="1">
    <source>
        <dbReference type="ARBA" id="ARBA00022490"/>
    </source>
</evidence>
<evidence type="ECO:0000313" key="11">
    <source>
        <dbReference type="EMBL" id="CAB4729001.1"/>
    </source>
</evidence>
<dbReference type="EMBL" id="CAFBOL010000046">
    <property type="protein sequence ID" value="CAB4995330.1"/>
    <property type="molecule type" value="Genomic_DNA"/>
</dbReference>
<dbReference type="PROSITE" id="PS50076">
    <property type="entry name" value="DNAJ_2"/>
    <property type="match status" value="1"/>
</dbReference>
<evidence type="ECO:0000259" key="8">
    <source>
        <dbReference type="PROSITE" id="PS50076"/>
    </source>
</evidence>
<dbReference type="Gene3D" id="2.10.230.10">
    <property type="entry name" value="Heat shock protein DnaJ, cysteine-rich domain"/>
    <property type="match status" value="1"/>
</dbReference>
<evidence type="ECO:0000256" key="7">
    <source>
        <dbReference type="ARBA" id="ARBA00023186"/>
    </source>
</evidence>